<sequence length="281" mass="30781">MPGISAVLNVRNEAAHLAHCLASCVGVDDIVVADMESTDDTVAIAMAAGARVLRLPNAGYCEPGRQPAIDAAAEEWVLLIDADERLSDGGVAHLRALAAVAGPDISAFRLPFPTYLGPRLIRSTGWGLDRERHPRFFRKSHVTWPAEIHALPRFRAAVVDLPPDVDVAIKHLKFDSLEHAIAKFNRYTSVEADERRAASATSTPTQAITDAVAEFRRRYSPEEDGSLSLALSMGFFMYRFLTHLKTIERAGWPAAGVPDKQSMQRAWDAFLGALNEAEPER</sequence>
<comment type="caution">
    <text evidence="2">The sequence shown here is derived from an EMBL/GenBank/DDBJ whole genome shotgun (WGS) entry which is preliminary data.</text>
</comment>
<organism evidence="2 3">
    <name type="scientific">Planosporangium flavigriseum</name>
    <dbReference type="NCBI Taxonomy" id="373681"/>
    <lineage>
        <taxon>Bacteria</taxon>
        <taxon>Bacillati</taxon>
        <taxon>Actinomycetota</taxon>
        <taxon>Actinomycetes</taxon>
        <taxon>Micromonosporales</taxon>
        <taxon>Micromonosporaceae</taxon>
        <taxon>Planosporangium</taxon>
    </lineage>
</organism>
<gene>
    <name evidence="2" type="ORF">Pfl04_50140</name>
</gene>
<feature type="domain" description="Glycosyltransferase 2-like" evidence="1">
    <location>
        <begin position="5"/>
        <end position="125"/>
    </location>
</feature>
<dbReference type="InterPro" id="IPR001173">
    <property type="entry name" value="Glyco_trans_2-like"/>
</dbReference>
<dbReference type="GO" id="GO:0016740">
    <property type="term" value="F:transferase activity"/>
    <property type="evidence" value="ECO:0007669"/>
    <property type="project" value="UniProtKB-KW"/>
</dbReference>
<dbReference type="Pfam" id="PF00535">
    <property type="entry name" value="Glycos_transf_2"/>
    <property type="match status" value="1"/>
</dbReference>
<dbReference type="SUPFAM" id="SSF53448">
    <property type="entry name" value="Nucleotide-diphospho-sugar transferases"/>
    <property type="match status" value="1"/>
</dbReference>
<proteinExistence type="predicted"/>
<dbReference type="Gene3D" id="3.90.550.10">
    <property type="entry name" value="Spore Coat Polysaccharide Biosynthesis Protein SpsA, Chain A"/>
    <property type="match status" value="1"/>
</dbReference>
<dbReference type="AlphaFoldDB" id="A0A8J3LTP9"/>
<evidence type="ECO:0000313" key="2">
    <source>
        <dbReference type="EMBL" id="GIG76610.1"/>
    </source>
</evidence>
<evidence type="ECO:0000313" key="3">
    <source>
        <dbReference type="Proteomes" id="UP000653674"/>
    </source>
</evidence>
<dbReference type="Proteomes" id="UP000653674">
    <property type="component" value="Unassembled WGS sequence"/>
</dbReference>
<name>A0A8J3LTP9_9ACTN</name>
<dbReference type="EMBL" id="BONU01000064">
    <property type="protein sequence ID" value="GIG76610.1"/>
    <property type="molecule type" value="Genomic_DNA"/>
</dbReference>
<dbReference type="PANTHER" id="PTHR43630:SF2">
    <property type="entry name" value="GLYCOSYLTRANSFERASE"/>
    <property type="match status" value="1"/>
</dbReference>
<reference evidence="2" key="1">
    <citation type="submission" date="2021-01" db="EMBL/GenBank/DDBJ databases">
        <title>Whole genome shotgun sequence of Planosporangium flavigriseum NBRC 105377.</title>
        <authorList>
            <person name="Komaki H."/>
            <person name="Tamura T."/>
        </authorList>
    </citation>
    <scope>NUCLEOTIDE SEQUENCE</scope>
    <source>
        <strain evidence="2">NBRC 105377</strain>
    </source>
</reference>
<keyword evidence="3" id="KW-1185">Reference proteome</keyword>
<protein>
    <submittedName>
        <fullName evidence="2">Glycosyl transferase family 2</fullName>
    </submittedName>
</protein>
<dbReference type="PANTHER" id="PTHR43630">
    <property type="entry name" value="POLY-BETA-1,6-N-ACETYL-D-GLUCOSAMINE SYNTHASE"/>
    <property type="match status" value="1"/>
</dbReference>
<evidence type="ECO:0000259" key="1">
    <source>
        <dbReference type="Pfam" id="PF00535"/>
    </source>
</evidence>
<accession>A0A8J3LTP9</accession>
<dbReference type="RefSeq" id="WP_168080147.1">
    <property type="nucleotide sequence ID" value="NZ_BAAAQJ010000018.1"/>
</dbReference>
<dbReference type="InterPro" id="IPR029044">
    <property type="entry name" value="Nucleotide-diphossugar_trans"/>
</dbReference>
<keyword evidence="2" id="KW-0808">Transferase</keyword>
<dbReference type="CDD" id="cd02511">
    <property type="entry name" value="Beta4Glucosyltransferase"/>
    <property type="match status" value="1"/>
</dbReference>